<protein>
    <submittedName>
        <fullName evidence="8">Membrane protein</fullName>
    </submittedName>
</protein>
<organism evidence="8 9">
    <name type="scientific">Cytobacillus oceanisediminis</name>
    <dbReference type="NCBI Taxonomy" id="665099"/>
    <lineage>
        <taxon>Bacteria</taxon>
        <taxon>Bacillati</taxon>
        <taxon>Bacillota</taxon>
        <taxon>Bacilli</taxon>
        <taxon>Bacillales</taxon>
        <taxon>Bacillaceae</taxon>
        <taxon>Cytobacillus</taxon>
    </lineage>
</organism>
<dbReference type="OrthoDB" id="9775903at2"/>
<feature type="transmembrane region" description="Helical" evidence="7">
    <location>
        <begin position="127"/>
        <end position="149"/>
    </location>
</feature>
<proteinExistence type="predicted"/>
<feature type="compositionally biased region" description="Basic and acidic residues" evidence="6">
    <location>
        <begin position="277"/>
        <end position="292"/>
    </location>
</feature>
<dbReference type="Proteomes" id="UP000247150">
    <property type="component" value="Unassembled WGS sequence"/>
</dbReference>
<feature type="region of interest" description="Disordered" evidence="6">
    <location>
        <begin position="274"/>
        <end position="301"/>
    </location>
</feature>
<dbReference type="InterPro" id="IPR017039">
    <property type="entry name" value="Virul_fac_BrkB"/>
</dbReference>
<feature type="transmembrane region" description="Helical" evidence="7">
    <location>
        <begin position="203"/>
        <end position="226"/>
    </location>
</feature>
<comment type="caution">
    <text evidence="8">The sequence shown here is derived from an EMBL/GenBank/DDBJ whole genome shotgun (WGS) entry which is preliminary data.</text>
</comment>
<keyword evidence="2" id="KW-1003">Cell membrane</keyword>
<keyword evidence="5 7" id="KW-0472">Membrane</keyword>
<evidence type="ECO:0000256" key="5">
    <source>
        <dbReference type="ARBA" id="ARBA00023136"/>
    </source>
</evidence>
<dbReference type="AlphaFoldDB" id="A0A2V3A2W4"/>
<accession>A0A2V3A2W4</accession>
<feature type="transmembrane region" description="Helical" evidence="7">
    <location>
        <begin position="28"/>
        <end position="49"/>
    </location>
</feature>
<evidence type="ECO:0000256" key="1">
    <source>
        <dbReference type="ARBA" id="ARBA00004651"/>
    </source>
</evidence>
<feature type="transmembrane region" description="Helical" evidence="7">
    <location>
        <begin position="169"/>
        <end position="191"/>
    </location>
</feature>
<evidence type="ECO:0000256" key="7">
    <source>
        <dbReference type="SAM" id="Phobius"/>
    </source>
</evidence>
<gene>
    <name evidence="8" type="ORF">DFO73_107194</name>
</gene>
<dbReference type="RefSeq" id="WP_110065512.1">
    <property type="nucleotide sequence ID" value="NZ_QGTW01000007.1"/>
</dbReference>
<sequence>MNKVIKFGKKLGKEFKNDRATGLAAEQAYYYMLSIFPLLILLISIVPYLSLDPQKALTYLQTVMPADSYSVIEDNVVNIITKPNGGLLTFGIIGTLWSASNGMQAFIRAMNDAFDVKETRSFIKSRLISIGLTLGLIVAVIIAMILPVFGKVIMNFAENFIHIPNGMQVLITVLRWVIAFAIMVSILAILYKVAPNKHYPFKHVIPGALAATVMWLLISLGLSYYVSNFGNYSATYGSLGGVIVMMLWFFLTGLALVIGGEISAIYHRHKTKKPDHKMKDKDNDNSDGKTDAEAYSTLSIK</sequence>
<evidence type="ECO:0000313" key="9">
    <source>
        <dbReference type="Proteomes" id="UP000247150"/>
    </source>
</evidence>
<comment type="subcellular location">
    <subcellularLocation>
        <location evidence="1">Cell membrane</location>
        <topology evidence="1">Multi-pass membrane protein</topology>
    </subcellularLocation>
</comment>
<evidence type="ECO:0000256" key="3">
    <source>
        <dbReference type="ARBA" id="ARBA00022692"/>
    </source>
</evidence>
<dbReference type="Pfam" id="PF03631">
    <property type="entry name" value="Virul_fac_BrkB"/>
    <property type="match status" value="1"/>
</dbReference>
<reference evidence="8 9" key="1">
    <citation type="submission" date="2018-05" db="EMBL/GenBank/DDBJ databases">
        <title>Freshwater and sediment microbial communities from various areas in North America, analyzing microbe dynamics in response to fracking.</title>
        <authorList>
            <person name="Lamendella R."/>
        </authorList>
    </citation>
    <scope>NUCLEOTIDE SEQUENCE [LARGE SCALE GENOMIC DNA]</scope>
    <source>
        <strain evidence="8 9">15_TX</strain>
    </source>
</reference>
<feature type="transmembrane region" description="Helical" evidence="7">
    <location>
        <begin position="238"/>
        <end position="266"/>
    </location>
</feature>
<dbReference type="PANTHER" id="PTHR30213:SF0">
    <property type="entry name" value="UPF0761 MEMBRANE PROTEIN YIHY"/>
    <property type="match status" value="1"/>
</dbReference>
<dbReference type="PANTHER" id="PTHR30213">
    <property type="entry name" value="INNER MEMBRANE PROTEIN YHJD"/>
    <property type="match status" value="1"/>
</dbReference>
<keyword evidence="3 7" id="KW-0812">Transmembrane</keyword>
<dbReference type="EMBL" id="QGTW01000007">
    <property type="protein sequence ID" value="PWW27881.1"/>
    <property type="molecule type" value="Genomic_DNA"/>
</dbReference>
<evidence type="ECO:0000256" key="6">
    <source>
        <dbReference type="SAM" id="MobiDB-lite"/>
    </source>
</evidence>
<dbReference type="GO" id="GO:0005886">
    <property type="term" value="C:plasma membrane"/>
    <property type="evidence" value="ECO:0007669"/>
    <property type="project" value="UniProtKB-SubCell"/>
</dbReference>
<evidence type="ECO:0000256" key="4">
    <source>
        <dbReference type="ARBA" id="ARBA00022989"/>
    </source>
</evidence>
<feature type="transmembrane region" description="Helical" evidence="7">
    <location>
        <begin position="87"/>
        <end position="107"/>
    </location>
</feature>
<dbReference type="NCBIfam" id="TIGR00765">
    <property type="entry name" value="yihY_not_rbn"/>
    <property type="match status" value="1"/>
</dbReference>
<name>A0A2V3A2W4_9BACI</name>
<dbReference type="PIRSF" id="PIRSF035875">
    <property type="entry name" value="RNase_BN"/>
    <property type="match status" value="1"/>
</dbReference>
<evidence type="ECO:0000256" key="2">
    <source>
        <dbReference type="ARBA" id="ARBA00022475"/>
    </source>
</evidence>
<keyword evidence="4 7" id="KW-1133">Transmembrane helix</keyword>
<evidence type="ECO:0000313" key="8">
    <source>
        <dbReference type="EMBL" id="PWW27881.1"/>
    </source>
</evidence>